<accession>A0A6P3ZAD7</accession>
<dbReference type="PROSITE" id="PS01032">
    <property type="entry name" value="PPM_1"/>
    <property type="match status" value="1"/>
</dbReference>
<name>A0A6P3ZAD7_ZIZJJ</name>
<keyword evidence="6" id="KW-0460">Magnesium</keyword>
<keyword evidence="8" id="KW-0464">Manganese</keyword>
<feature type="region of interest" description="Disordered" evidence="10">
    <location>
        <begin position="40"/>
        <end position="102"/>
    </location>
</feature>
<comment type="similarity">
    <text evidence="9">Belongs to the PP2C family.</text>
</comment>
<dbReference type="KEGG" id="zju:107411512"/>
<evidence type="ECO:0000256" key="3">
    <source>
        <dbReference type="ARBA" id="ARBA00013081"/>
    </source>
</evidence>
<dbReference type="Pfam" id="PF00481">
    <property type="entry name" value="PP2C"/>
    <property type="match status" value="1"/>
</dbReference>
<keyword evidence="4" id="KW-0479">Metal-binding</keyword>
<dbReference type="SUPFAM" id="SSF81606">
    <property type="entry name" value="PP2C-like"/>
    <property type="match status" value="1"/>
</dbReference>
<dbReference type="SMART" id="SM00332">
    <property type="entry name" value="PP2Cc"/>
    <property type="match status" value="1"/>
</dbReference>
<protein>
    <recommendedName>
        <fullName evidence="3">protein-serine/threonine phosphatase</fullName>
        <ecNumber evidence="3">3.1.3.16</ecNumber>
    </recommendedName>
</protein>
<evidence type="ECO:0000256" key="6">
    <source>
        <dbReference type="ARBA" id="ARBA00022842"/>
    </source>
</evidence>
<evidence type="ECO:0000256" key="8">
    <source>
        <dbReference type="ARBA" id="ARBA00023211"/>
    </source>
</evidence>
<evidence type="ECO:0000256" key="4">
    <source>
        <dbReference type="ARBA" id="ARBA00022723"/>
    </source>
</evidence>
<feature type="compositionally biased region" description="Low complexity" evidence="10">
    <location>
        <begin position="79"/>
        <end position="94"/>
    </location>
</feature>
<dbReference type="InterPro" id="IPR000222">
    <property type="entry name" value="PP2C_BS"/>
</dbReference>
<sequence length="392" mass="42253">MSVAVSNSPVFSPSSSLFCNKKTSIITPSPEALTLTLSHLKPSASSTSSSSSSSLSPSPSSPSSPFRLRLPKHNPSGISAVASASTTAPSSSSPNTILKRKRPTRLDIPVSSLSFGAPPGTPSSAAIREVVEDEREEYSVYCKRGRREAMEDRYSAAVNLHGDPKQAFFGVFDGHGGSKAAQFAADNLERNILDQVVRRADDDIKEAVKHGYLNTDSDFLKEDFRGGSCCLTALIRNGNLVVSNAGDCRAVMSRGGAAEALTSDHRPSREDEKDRIENLGGYVDLCHGVWRIQGSLAVSRGIGDRHLKQWVIAEPETKILSLQPEYEFLILASDGLWDKVGIQEAVDIARPFSVGVDKPEPLFACKKLVELAASRGSFDDISVMLIQLGRYI</sequence>
<reference evidence="13" key="1">
    <citation type="submission" date="2025-08" db="UniProtKB">
        <authorList>
            <consortium name="RefSeq"/>
        </authorList>
    </citation>
    <scope>IDENTIFICATION</scope>
    <source>
        <tissue evidence="13">Seedling</tissue>
    </source>
</reference>
<dbReference type="InterPro" id="IPR001932">
    <property type="entry name" value="PPM-type_phosphatase-like_dom"/>
</dbReference>
<dbReference type="PANTHER" id="PTHR13832">
    <property type="entry name" value="PROTEIN PHOSPHATASE 2C"/>
    <property type="match status" value="1"/>
</dbReference>
<evidence type="ECO:0000256" key="10">
    <source>
        <dbReference type="SAM" id="MobiDB-lite"/>
    </source>
</evidence>
<dbReference type="Proteomes" id="UP001652623">
    <property type="component" value="Chromosome 10"/>
</dbReference>
<dbReference type="PROSITE" id="PS51746">
    <property type="entry name" value="PPM_2"/>
    <property type="match status" value="1"/>
</dbReference>
<dbReference type="EC" id="3.1.3.16" evidence="3"/>
<dbReference type="InterPro" id="IPR015655">
    <property type="entry name" value="PP2C"/>
</dbReference>
<evidence type="ECO:0000256" key="9">
    <source>
        <dbReference type="RuleBase" id="RU003465"/>
    </source>
</evidence>
<dbReference type="Gene3D" id="3.60.40.10">
    <property type="entry name" value="PPM-type phosphatase domain"/>
    <property type="match status" value="1"/>
</dbReference>
<dbReference type="GO" id="GO:0004722">
    <property type="term" value="F:protein serine/threonine phosphatase activity"/>
    <property type="evidence" value="ECO:0007669"/>
    <property type="project" value="UniProtKB-EC"/>
</dbReference>
<keyword evidence="7 9" id="KW-0904">Protein phosphatase</keyword>
<dbReference type="GeneID" id="107411512"/>
<comment type="cofactor">
    <cofactor evidence="2">
        <name>Mg(2+)</name>
        <dbReference type="ChEBI" id="CHEBI:18420"/>
    </cofactor>
</comment>
<dbReference type="GO" id="GO:0046872">
    <property type="term" value="F:metal ion binding"/>
    <property type="evidence" value="ECO:0007669"/>
    <property type="project" value="UniProtKB-KW"/>
</dbReference>
<dbReference type="FunCoup" id="A0A6P3ZAD7">
    <property type="interactions" value="39"/>
</dbReference>
<evidence type="ECO:0000256" key="7">
    <source>
        <dbReference type="ARBA" id="ARBA00022912"/>
    </source>
</evidence>
<keyword evidence="12" id="KW-1185">Reference proteome</keyword>
<proteinExistence type="inferred from homology"/>
<evidence type="ECO:0000256" key="1">
    <source>
        <dbReference type="ARBA" id="ARBA00001936"/>
    </source>
</evidence>
<comment type="cofactor">
    <cofactor evidence="1">
        <name>Mn(2+)</name>
        <dbReference type="ChEBI" id="CHEBI:29035"/>
    </cofactor>
</comment>
<dbReference type="CDD" id="cd00143">
    <property type="entry name" value="PP2Cc"/>
    <property type="match status" value="1"/>
</dbReference>
<keyword evidence="5 9" id="KW-0378">Hydrolase</keyword>
<dbReference type="AlphaFoldDB" id="A0A6P3ZAD7"/>
<gene>
    <name evidence="13" type="primary">LOC107411512</name>
</gene>
<feature type="compositionally biased region" description="Low complexity" evidence="10">
    <location>
        <begin position="42"/>
        <end position="65"/>
    </location>
</feature>
<dbReference type="InterPro" id="IPR036457">
    <property type="entry name" value="PPM-type-like_dom_sf"/>
</dbReference>
<feature type="domain" description="PPM-type phosphatase" evidence="11">
    <location>
        <begin position="137"/>
        <end position="388"/>
    </location>
</feature>
<dbReference type="RefSeq" id="XP_015874597.2">
    <property type="nucleotide sequence ID" value="XM_016019111.4"/>
</dbReference>
<evidence type="ECO:0000259" key="11">
    <source>
        <dbReference type="PROSITE" id="PS51746"/>
    </source>
</evidence>
<dbReference type="SMART" id="SM00331">
    <property type="entry name" value="PP2C_SIG"/>
    <property type="match status" value="1"/>
</dbReference>
<evidence type="ECO:0000313" key="13">
    <source>
        <dbReference type="RefSeq" id="XP_015874597.2"/>
    </source>
</evidence>
<dbReference type="GO" id="GO:0009738">
    <property type="term" value="P:abscisic acid-activated signaling pathway"/>
    <property type="evidence" value="ECO:0007669"/>
    <property type="project" value="UniProtKB-ARBA"/>
</dbReference>
<evidence type="ECO:0000256" key="5">
    <source>
        <dbReference type="ARBA" id="ARBA00022801"/>
    </source>
</evidence>
<dbReference type="PANTHER" id="PTHR13832:SF853">
    <property type="entry name" value="PROTEIN PHOSPHATASE 2C 2-RELATED"/>
    <property type="match status" value="1"/>
</dbReference>
<evidence type="ECO:0000256" key="2">
    <source>
        <dbReference type="ARBA" id="ARBA00001946"/>
    </source>
</evidence>
<organism evidence="12 13">
    <name type="scientific">Ziziphus jujuba</name>
    <name type="common">Chinese jujube</name>
    <name type="synonym">Ziziphus sativa</name>
    <dbReference type="NCBI Taxonomy" id="326968"/>
    <lineage>
        <taxon>Eukaryota</taxon>
        <taxon>Viridiplantae</taxon>
        <taxon>Streptophyta</taxon>
        <taxon>Embryophyta</taxon>
        <taxon>Tracheophyta</taxon>
        <taxon>Spermatophyta</taxon>
        <taxon>Magnoliopsida</taxon>
        <taxon>eudicotyledons</taxon>
        <taxon>Gunneridae</taxon>
        <taxon>Pentapetalae</taxon>
        <taxon>rosids</taxon>
        <taxon>fabids</taxon>
        <taxon>Rosales</taxon>
        <taxon>Rhamnaceae</taxon>
        <taxon>Paliureae</taxon>
        <taxon>Ziziphus</taxon>
    </lineage>
</organism>
<evidence type="ECO:0000313" key="12">
    <source>
        <dbReference type="Proteomes" id="UP001652623"/>
    </source>
</evidence>
<dbReference type="InParanoid" id="A0A6P3ZAD7"/>